<name>A0ABD5LTT3_PROMI</name>
<dbReference type="AlphaFoldDB" id="A0ABD5LTT3"/>
<protein>
    <submittedName>
        <fullName evidence="1">Uncharacterized protein</fullName>
    </submittedName>
</protein>
<reference evidence="1" key="1">
    <citation type="submission" date="2021-05" db="EMBL/GenBank/DDBJ databases">
        <title>First report of NDM-5 and VEB-6 producing Proteus mirabilis isolated from blood of a sepsis patient in Kolkata, India.</title>
        <authorList>
            <person name="Halder G."/>
            <person name="Chaudhuri B."/>
            <person name="Dutta S."/>
        </authorList>
    </citation>
    <scope>NUCLEOTIDE SEQUENCE [LARGE SCALE GENOMIC DNA]</scope>
    <source>
        <strain evidence="1">7049</strain>
    </source>
</reference>
<organism evidence="1">
    <name type="scientific">Proteus mirabilis</name>
    <dbReference type="NCBI Taxonomy" id="584"/>
    <lineage>
        <taxon>Bacteria</taxon>
        <taxon>Pseudomonadati</taxon>
        <taxon>Pseudomonadota</taxon>
        <taxon>Gammaproteobacteria</taxon>
        <taxon>Enterobacterales</taxon>
        <taxon>Morganellaceae</taxon>
        <taxon>Proteus</taxon>
    </lineage>
</organism>
<proteinExistence type="predicted"/>
<accession>A0ABD5LTT3</accession>
<dbReference type="EMBL" id="JADQCH020000002">
    <property type="protein sequence ID" value="MEY2344617.1"/>
    <property type="molecule type" value="Genomic_DNA"/>
</dbReference>
<evidence type="ECO:0000313" key="1">
    <source>
        <dbReference type="EMBL" id="MEY2344617.1"/>
    </source>
</evidence>
<sequence length="63" mass="6979">MQQLTFLATSIYQANATLNMTKPAKLLFVDQMSEMMPLASSGGQVDSEIEVIKSRMVLGKNRD</sequence>
<gene>
    <name evidence="1" type="ORF">I3679_013395</name>
</gene>
<comment type="caution">
    <text evidence="1">The sequence shown here is derived from an EMBL/GenBank/DDBJ whole genome shotgun (WGS) entry which is preliminary data.</text>
</comment>